<keyword evidence="4" id="KW-0378">Hydrolase</keyword>
<evidence type="ECO:0000256" key="1">
    <source>
        <dbReference type="ARBA" id="ARBA00009528"/>
    </source>
</evidence>
<dbReference type="GO" id="GO:0030145">
    <property type="term" value="F:manganese ion binding"/>
    <property type="evidence" value="ECO:0007669"/>
    <property type="project" value="InterPro"/>
</dbReference>
<feature type="domain" description="Cytosol aminopeptidase" evidence="5">
    <location>
        <begin position="1"/>
        <end position="105"/>
    </location>
</feature>
<evidence type="ECO:0000259" key="5">
    <source>
        <dbReference type="Pfam" id="PF00883"/>
    </source>
</evidence>
<dbReference type="GO" id="GO:0070006">
    <property type="term" value="F:metalloaminopeptidase activity"/>
    <property type="evidence" value="ECO:0007669"/>
    <property type="project" value="InterPro"/>
</dbReference>
<dbReference type="InParanoid" id="A0A0C3PGY5"/>
<organism evidence="6 7">
    <name type="scientific">Pisolithus tinctorius Marx 270</name>
    <dbReference type="NCBI Taxonomy" id="870435"/>
    <lineage>
        <taxon>Eukaryota</taxon>
        <taxon>Fungi</taxon>
        <taxon>Dikarya</taxon>
        <taxon>Basidiomycota</taxon>
        <taxon>Agaricomycotina</taxon>
        <taxon>Agaricomycetes</taxon>
        <taxon>Agaricomycetidae</taxon>
        <taxon>Boletales</taxon>
        <taxon>Sclerodermatineae</taxon>
        <taxon>Pisolithaceae</taxon>
        <taxon>Pisolithus</taxon>
    </lineage>
</organism>
<evidence type="ECO:0000256" key="3">
    <source>
        <dbReference type="ARBA" id="ARBA00022670"/>
    </source>
</evidence>
<dbReference type="PANTHER" id="PTHR11963">
    <property type="entry name" value="LEUCINE AMINOPEPTIDASE-RELATED"/>
    <property type="match status" value="1"/>
</dbReference>
<feature type="non-terminal residue" evidence="6">
    <location>
        <position position="1"/>
    </location>
</feature>
<reference evidence="7" key="2">
    <citation type="submission" date="2015-01" db="EMBL/GenBank/DDBJ databases">
        <title>Evolutionary Origins and Diversification of the Mycorrhizal Mutualists.</title>
        <authorList>
            <consortium name="DOE Joint Genome Institute"/>
            <consortium name="Mycorrhizal Genomics Consortium"/>
            <person name="Kohler A."/>
            <person name="Kuo A."/>
            <person name="Nagy L.G."/>
            <person name="Floudas D."/>
            <person name="Copeland A."/>
            <person name="Barry K.W."/>
            <person name="Cichocki N."/>
            <person name="Veneault-Fourrey C."/>
            <person name="LaButti K."/>
            <person name="Lindquist E.A."/>
            <person name="Lipzen A."/>
            <person name="Lundell T."/>
            <person name="Morin E."/>
            <person name="Murat C."/>
            <person name="Riley R."/>
            <person name="Ohm R."/>
            <person name="Sun H."/>
            <person name="Tunlid A."/>
            <person name="Henrissat B."/>
            <person name="Grigoriev I.V."/>
            <person name="Hibbett D.S."/>
            <person name="Martin F."/>
        </authorList>
    </citation>
    <scope>NUCLEOTIDE SEQUENCE [LARGE SCALE GENOMIC DNA]</scope>
    <source>
        <strain evidence="7">Marx 270</strain>
    </source>
</reference>
<keyword evidence="3" id="KW-0645">Protease</keyword>
<dbReference type="Gene3D" id="3.40.630.10">
    <property type="entry name" value="Zn peptidases"/>
    <property type="match status" value="1"/>
</dbReference>
<dbReference type="Pfam" id="PF00883">
    <property type="entry name" value="Peptidase_M17"/>
    <property type="match status" value="1"/>
</dbReference>
<comment type="similarity">
    <text evidence="1">Belongs to the peptidase M17 family.</text>
</comment>
<dbReference type="STRING" id="870435.A0A0C3PGY5"/>
<dbReference type="PANTHER" id="PTHR11963:SF23">
    <property type="entry name" value="CYTOSOL AMINOPEPTIDASE"/>
    <property type="match status" value="1"/>
</dbReference>
<keyword evidence="2" id="KW-0031">Aminopeptidase</keyword>
<dbReference type="SUPFAM" id="SSF53187">
    <property type="entry name" value="Zn-dependent exopeptidases"/>
    <property type="match status" value="1"/>
</dbReference>
<sequence length="114" mass="12701">SDKLREKLSVAGEAEYDRFWRMPLDEDYGPQIYSSNTDLCNTGGKPAGSCTAALFLKSFVDGIEPKDGFESTVQWAHLDIAGTMEFTRPIPYQGKGMTGRLVREVVLDHLVNRS</sequence>
<dbReference type="InterPro" id="IPR000819">
    <property type="entry name" value="Peptidase_M17_C"/>
</dbReference>
<evidence type="ECO:0000313" key="6">
    <source>
        <dbReference type="EMBL" id="KIO07239.1"/>
    </source>
</evidence>
<proteinExistence type="inferred from homology"/>
<dbReference type="AlphaFoldDB" id="A0A0C3PGY5"/>
<dbReference type="GO" id="GO:0006508">
    <property type="term" value="P:proteolysis"/>
    <property type="evidence" value="ECO:0007669"/>
    <property type="project" value="UniProtKB-KW"/>
</dbReference>
<dbReference type="InterPro" id="IPR011356">
    <property type="entry name" value="Leucine_aapep/pepB"/>
</dbReference>
<evidence type="ECO:0000256" key="4">
    <source>
        <dbReference type="ARBA" id="ARBA00022801"/>
    </source>
</evidence>
<accession>A0A0C3PGY5</accession>
<evidence type="ECO:0000256" key="2">
    <source>
        <dbReference type="ARBA" id="ARBA00022438"/>
    </source>
</evidence>
<name>A0A0C3PGY5_PISTI</name>
<dbReference type="OrthoDB" id="412814at2759"/>
<keyword evidence="7" id="KW-1185">Reference proteome</keyword>
<gene>
    <name evidence="6" type="ORF">M404DRAFT_137797</name>
</gene>
<dbReference type="GO" id="GO:0005737">
    <property type="term" value="C:cytoplasm"/>
    <property type="evidence" value="ECO:0007669"/>
    <property type="project" value="InterPro"/>
</dbReference>
<dbReference type="HOGENOM" id="CLU_2127007_0_0_1"/>
<dbReference type="EMBL" id="KN831961">
    <property type="protein sequence ID" value="KIO07239.1"/>
    <property type="molecule type" value="Genomic_DNA"/>
</dbReference>
<reference evidence="6 7" key="1">
    <citation type="submission" date="2014-04" db="EMBL/GenBank/DDBJ databases">
        <authorList>
            <consortium name="DOE Joint Genome Institute"/>
            <person name="Kuo A."/>
            <person name="Kohler A."/>
            <person name="Costa M.D."/>
            <person name="Nagy L.G."/>
            <person name="Floudas D."/>
            <person name="Copeland A."/>
            <person name="Barry K.W."/>
            <person name="Cichocki N."/>
            <person name="Veneault-Fourrey C."/>
            <person name="LaButti K."/>
            <person name="Lindquist E.A."/>
            <person name="Lipzen A."/>
            <person name="Lundell T."/>
            <person name="Morin E."/>
            <person name="Murat C."/>
            <person name="Sun H."/>
            <person name="Tunlid A."/>
            <person name="Henrissat B."/>
            <person name="Grigoriev I.V."/>
            <person name="Hibbett D.S."/>
            <person name="Martin F."/>
            <person name="Nordberg H.P."/>
            <person name="Cantor M.N."/>
            <person name="Hua S.X."/>
        </authorList>
    </citation>
    <scope>NUCLEOTIDE SEQUENCE [LARGE SCALE GENOMIC DNA]</scope>
    <source>
        <strain evidence="6 7">Marx 270</strain>
    </source>
</reference>
<evidence type="ECO:0000313" key="7">
    <source>
        <dbReference type="Proteomes" id="UP000054217"/>
    </source>
</evidence>
<dbReference type="Proteomes" id="UP000054217">
    <property type="component" value="Unassembled WGS sequence"/>
</dbReference>
<protein>
    <recommendedName>
        <fullName evidence="5">Cytosol aminopeptidase domain-containing protein</fullName>
    </recommendedName>
</protein>